<evidence type="ECO:0000256" key="5">
    <source>
        <dbReference type="ARBA" id="ARBA00022833"/>
    </source>
</evidence>
<dbReference type="Proteomes" id="UP000242757">
    <property type="component" value="Unassembled WGS sequence"/>
</dbReference>
<keyword evidence="2 9" id="KW-0645">Protease</keyword>
<keyword evidence="3 9" id="KW-0479">Metal-binding</keyword>
<keyword evidence="4 9" id="KW-0378">Hydrolase</keyword>
<feature type="active site" description="Proton donor/acceptor" evidence="9">
    <location>
        <position position="206"/>
    </location>
</feature>
<dbReference type="AlphaFoldDB" id="A0A233RHZ0"/>
<keyword evidence="5 9" id="KW-0862">Zinc</keyword>
<dbReference type="GO" id="GO:0071555">
    <property type="term" value="P:cell wall organization"/>
    <property type="evidence" value="ECO:0007669"/>
    <property type="project" value="UniProtKB-KW"/>
</dbReference>
<feature type="site" description="Transition state stabilizer" evidence="9">
    <location>
        <position position="86"/>
    </location>
</feature>
<dbReference type="PANTHER" id="PTHR43126">
    <property type="entry name" value="D-ALANYL-D-ALANINE DIPEPTIDASE"/>
    <property type="match status" value="1"/>
</dbReference>
<evidence type="ECO:0000256" key="2">
    <source>
        <dbReference type="ARBA" id="ARBA00022670"/>
    </source>
</evidence>
<evidence type="ECO:0000256" key="3">
    <source>
        <dbReference type="ARBA" id="ARBA00022723"/>
    </source>
</evidence>
<evidence type="ECO:0000256" key="9">
    <source>
        <dbReference type="HAMAP-Rule" id="MF_01924"/>
    </source>
</evidence>
<protein>
    <recommendedName>
        <fullName evidence="9 10">D-alanyl-D-alanine dipeptidase</fullName>
        <shortName evidence="9 10">D-Ala-D-Ala dipeptidase</shortName>
        <ecNumber evidence="9 10">3.4.13.22</ecNumber>
    </recommendedName>
</protein>
<proteinExistence type="inferred from homology"/>
<dbReference type="Pfam" id="PF01427">
    <property type="entry name" value="Peptidase_M15"/>
    <property type="match status" value="1"/>
</dbReference>
<name>A0A233RHZ0_9GAMM</name>
<dbReference type="PANTHER" id="PTHR43126:SF2">
    <property type="entry name" value="D-ALANYL-D-ALANINE DIPEPTIDASE"/>
    <property type="match status" value="1"/>
</dbReference>
<dbReference type="EMBL" id="NBIM01000001">
    <property type="protein sequence ID" value="OXY83009.1"/>
    <property type="molecule type" value="Genomic_DNA"/>
</dbReference>
<dbReference type="OrthoDB" id="9801430at2"/>
<dbReference type="Gene3D" id="3.30.1380.10">
    <property type="match status" value="1"/>
</dbReference>
<accession>A0A233RHZ0</accession>
<feature type="binding site" evidence="9">
    <location>
        <position position="142"/>
    </location>
    <ligand>
        <name>Zn(2+)</name>
        <dbReference type="ChEBI" id="CHEBI:29105"/>
        <note>catalytic</note>
    </ligand>
</feature>
<keyword evidence="12" id="KW-1185">Reference proteome</keyword>
<evidence type="ECO:0000313" key="11">
    <source>
        <dbReference type="EMBL" id="OXY83009.1"/>
    </source>
</evidence>
<gene>
    <name evidence="9" type="primary">ddpX</name>
    <name evidence="11" type="ORF">B6S08_05780</name>
</gene>
<dbReference type="GO" id="GO:0008237">
    <property type="term" value="F:metallopeptidase activity"/>
    <property type="evidence" value="ECO:0007669"/>
    <property type="project" value="UniProtKB-KW"/>
</dbReference>
<comment type="similarity">
    <text evidence="9 10">Belongs to the peptidase M15D family.</text>
</comment>
<dbReference type="RefSeq" id="WP_094199787.1">
    <property type="nucleotide sequence ID" value="NZ_NBIM01000001.1"/>
</dbReference>
<feature type="binding site" evidence="9">
    <location>
        <position position="209"/>
    </location>
    <ligand>
        <name>Zn(2+)</name>
        <dbReference type="ChEBI" id="CHEBI:29105"/>
        <note>catalytic</note>
    </ligand>
</feature>
<evidence type="ECO:0000256" key="6">
    <source>
        <dbReference type="ARBA" id="ARBA00022997"/>
    </source>
</evidence>
<evidence type="ECO:0000256" key="7">
    <source>
        <dbReference type="ARBA" id="ARBA00023049"/>
    </source>
</evidence>
<keyword evidence="7 9" id="KW-0482">Metalloprotease</keyword>
<reference evidence="11 12" key="1">
    <citation type="submission" date="2017-08" db="EMBL/GenBank/DDBJ databases">
        <title>A Genome Sequence of Oceanimonas doudoroffii ATCC 27123T.</title>
        <authorList>
            <person name="Brennan M.A."/>
            <person name="Maclea K.S."/>
            <person name="Mcclelland W.D."/>
            <person name="Trachtenberg A.M."/>
        </authorList>
    </citation>
    <scope>NUCLEOTIDE SEQUENCE [LARGE SCALE GENOMIC DNA]</scope>
    <source>
        <strain evidence="11 12">ATCC 27123</strain>
    </source>
</reference>
<comment type="cofactor">
    <cofactor evidence="9">
        <name>Zn(2+)</name>
        <dbReference type="ChEBI" id="CHEBI:29105"/>
    </cofactor>
    <text evidence="9">Binds 1 zinc ion per subunit.</text>
</comment>
<dbReference type="CDD" id="cd14843">
    <property type="entry name" value="D-Ala-D-Ala_dipeptidase_like"/>
    <property type="match status" value="1"/>
</dbReference>
<dbReference type="GO" id="GO:0008270">
    <property type="term" value="F:zinc ion binding"/>
    <property type="evidence" value="ECO:0007669"/>
    <property type="project" value="UniProtKB-UniRule"/>
</dbReference>
<dbReference type="InterPro" id="IPR000755">
    <property type="entry name" value="A_A_dipeptidase"/>
</dbReference>
<feature type="binding site" evidence="9">
    <location>
        <position position="135"/>
    </location>
    <ligand>
        <name>Zn(2+)</name>
        <dbReference type="ChEBI" id="CHEBI:29105"/>
        <note>catalytic</note>
    </ligand>
</feature>
<dbReference type="GO" id="GO:0006508">
    <property type="term" value="P:proteolysis"/>
    <property type="evidence" value="ECO:0007669"/>
    <property type="project" value="UniProtKB-KW"/>
</dbReference>
<organism evidence="11 12">
    <name type="scientific">Oceanimonas doudoroffii</name>
    <dbReference type="NCBI Taxonomy" id="84158"/>
    <lineage>
        <taxon>Bacteria</taxon>
        <taxon>Pseudomonadati</taxon>
        <taxon>Pseudomonadota</taxon>
        <taxon>Gammaproteobacteria</taxon>
        <taxon>Aeromonadales</taxon>
        <taxon>Aeromonadaceae</taxon>
        <taxon>Oceanimonas</taxon>
    </lineage>
</organism>
<keyword evidence="8 10" id="KW-0961">Cell wall biogenesis/degradation</keyword>
<dbReference type="HAMAP" id="MF_01924">
    <property type="entry name" value="A_A_dipeptidase"/>
    <property type="match status" value="1"/>
</dbReference>
<evidence type="ECO:0000313" key="12">
    <source>
        <dbReference type="Proteomes" id="UP000242757"/>
    </source>
</evidence>
<evidence type="ECO:0000256" key="4">
    <source>
        <dbReference type="ARBA" id="ARBA00022801"/>
    </source>
</evidence>
<dbReference type="SUPFAM" id="SSF55166">
    <property type="entry name" value="Hedgehog/DD-peptidase"/>
    <property type="match status" value="1"/>
</dbReference>
<dbReference type="PIRSF" id="PIRSF026671">
    <property type="entry name" value="AA_dipeptidase"/>
    <property type="match status" value="1"/>
</dbReference>
<comment type="caution">
    <text evidence="11">The sequence shown here is derived from an EMBL/GenBank/DDBJ whole genome shotgun (WGS) entry which is preliminary data.</text>
</comment>
<evidence type="ECO:0000256" key="1">
    <source>
        <dbReference type="ARBA" id="ARBA00001362"/>
    </source>
</evidence>
<dbReference type="InterPro" id="IPR009045">
    <property type="entry name" value="Zn_M74/Hedgehog-like"/>
</dbReference>
<comment type="catalytic activity">
    <reaction evidence="1 9 10">
        <text>D-alanyl-D-alanine + H2O = 2 D-alanine</text>
        <dbReference type="Rhea" id="RHEA:20661"/>
        <dbReference type="ChEBI" id="CHEBI:15377"/>
        <dbReference type="ChEBI" id="CHEBI:57416"/>
        <dbReference type="ChEBI" id="CHEBI:57822"/>
        <dbReference type="EC" id="3.4.13.22"/>
    </reaction>
</comment>
<dbReference type="EC" id="3.4.13.22" evidence="9 10"/>
<evidence type="ECO:0000256" key="8">
    <source>
        <dbReference type="ARBA" id="ARBA00023316"/>
    </source>
</evidence>
<keyword evidence="6 9" id="KW-0224">Dipeptidase</keyword>
<evidence type="ECO:0000256" key="10">
    <source>
        <dbReference type="PIRNR" id="PIRNR026671"/>
    </source>
</evidence>
<sequence>MNAPIPLLNDPDWTRVSALPIRENHEDLVPASLAPANLACYPAYYKLGIPNAVPECYMRRGVYQRLLAASRSLPKGLTLLVMDSWRPYSVQQYLYDTLYNAIENHWPDKPAAELEQLTREFVSLPSTNPRAPSPHLTGGSVDVTLIDEHGLMLDMGSQFDEATPWSHTAAFEQLASPTPHEQQVIANRRLLYRAMIDAGFTNLPSEWWHYDFGNQLWAWYRGQPQACYGPTHPESLESRWRQEIDRRHQ</sequence>
<comment type="function">
    <text evidence="9 10">Catalyzes hydrolysis of the D-alanyl-D-alanine dipeptide.</text>
</comment>
<dbReference type="GO" id="GO:0160237">
    <property type="term" value="F:D-Ala-D-Ala dipeptidase activity"/>
    <property type="evidence" value="ECO:0007669"/>
    <property type="project" value="UniProtKB-EC"/>
</dbReference>